<dbReference type="InterPro" id="IPR002656">
    <property type="entry name" value="Acyl_transf_3_dom"/>
</dbReference>
<dbReference type="PANTHER" id="PTHR23028">
    <property type="entry name" value="ACETYLTRANSFERASE"/>
    <property type="match status" value="1"/>
</dbReference>
<dbReference type="Proteomes" id="UP001205890">
    <property type="component" value="Unassembled WGS sequence"/>
</dbReference>
<feature type="transmembrane region" description="Helical" evidence="1">
    <location>
        <begin position="12"/>
        <end position="31"/>
    </location>
</feature>
<dbReference type="Pfam" id="PF01757">
    <property type="entry name" value="Acyl_transf_3"/>
    <property type="match status" value="1"/>
</dbReference>
<feature type="transmembrane region" description="Helical" evidence="1">
    <location>
        <begin position="185"/>
        <end position="203"/>
    </location>
</feature>
<dbReference type="EMBL" id="JANCLU010000002">
    <property type="protein sequence ID" value="MCP8937604.1"/>
    <property type="molecule type" value="Genomic_DNA"/>
</dbReference>
<feature type="transmembrane region" description="Helical" evidence="1">
    <location>
        <begin position="43"/>
        <end position="64"/>
    </location>
</feature>
<keyword evidence="3" id="KW-0012">Acyltransferase</keyword>
<feature type="domain" description="Acyltransferase 3" evidence="2">
    <location>
        <begin position="7"/>
        <end position="313"/>
    </location>
</feature>
<comment type="caution">
    <text evidence="3">The sequence shown here is derived from an EMBL/GenBank/DDBJ whole genome shotgun (WGS) entry which is preliminary data.</text>
</comment>
<dbReference type="GO" id="GO:0016746">
    <property type="term" value="F:acyltransferase activity"/>
    <property type="evidence" value="ECO:0007669"/>
    <property type="project" value="UniProtKB-KW"/>
</dbReference>
<keyword evidence="4" id="KW-1185">Reference proteome</keyword>
<evidence type="ECO:0000313" key="3">
    <source>
        <dbReference type="EMBL" id="MCP8937604.1"/>
    </source>
</evidence>
<evidence type="ECO:0000256" key="1">
    <source>
        <dbReference type="SAM" id="Phobius"/>
    </source>
</evidence>
<name>A0ABT1L7Y5_9HYPH</name>
<keyword evidence="1" id="KW-0472">Membrane</keyword>
<evidence type="ECO:0000259" key="2">
    <source>
        <dbReference type="Pfam" id="PF01757"/>
    </source>
</evidence>
<gene>
    <name evidence="3" type="ORF">NK718_03680</name>
</gene>
<feature type="transmembrane region" description="Helical" evidence="1">
    <location>
        <begin position="162"/>
        <end position="179"/>
    </location>
</feature>
<feature type="transmembrane region" description="Helical" evidence="1">
    <location>
        <begin position="297"/>
        <end position="318"/>
    </location>
</feature>
<accession>A0ABT1L7Y5</accession>
<protein>
    <submittedName>
        <fullName evidence="3">Acyltransferase</fullName>
    </submittedName>
</protein>
<proteinExistence type="predicted"/>
<keyword evidence="1" id="KW-1133">Transmembrane helix</keyword>
<evidence type="ECO:0000313" key="4">
    <source>
        <dbReference type="Proteomes" id="UP001205890"/>
    </source>
</evidence>
<organism evidence="3 4">
    <name type="scientific">Alsobacter ponti</name>
    <dbReference type="NCBI Taxonomy" id="2962936"/>
    <lineage>
        <taxon>Bacteria</taxon>
        <taxon>Pseudomonadati</taxon>
        <taxon>Pseudomonadota</taxon>
        <taxon>Alphaproteobacteria</taxon>
        <taxon>Hyphomicrobiales</taxon>
        <taxon>Alsobacteraceae</taxon>
        <taxon>Alsobacter</taxon>
    </lineage>
</organism>
<dbReference type="PANTHER" id="PTHR23028:SF53">
    <property type="entry name" value="ACYL_TRANSF_3 DOMAIN-CONTAINING PROTEIN"/>
    <property type="match status" value="1"/>
</dbReference>
<keyword evidence="1" id="KW-0812">Transmembrane</keyword>
<reference evidence="3 4" key="1">
    <citation type="submission" date="2022-07" db="EMBL/GenBank/DDBJ databases">
        <authorList>
            <person name="Li W.-J."/>
            <person name="Deng Q.-Q."/>
        </authorList>
    </citation>
    <scope>NUCLEOTIDE SEQUENCE [LARGE SCALE GENOMIC DNA]</scope>
    <source>
        <strain evidence="3 4">SYSU M60028</strain>
    </source>
</reference>
<sequence length="358" mass="39166">MQGSRVAAFDGWRAVCILMVILGHLAEYSSVRGDGPLESVISAYALLRVQIFFVLCGYLTGCSLQREGRRGGRVHVMRFYVRRFMRVVPPLLVFVAAIVLMARQGLIDPEAVGVYRAIFYVCNVRDCGGYVGGHLWTLSAQEQFYILAPFLFIFYRIAPSRTTLALATFPLFVAAWVLATRSPLSLVALQFVPLAVGLLCAFYRDDLWRRCAEAPASSLAVAALLILVIYPAEGPLAVVARAVLVPGLIAFMLAKSATVAPVNRFLSARPVAVIGRASYSIYLWQQLATYPFEGAGYAFYIGSLGLCIFAGVLSYALFERGLARLSDRAQAWLGEPGPVFGWRPRATAAALPAREQAH</sequence>
<feature type="transmembrane region" description="Helical" evidence="1">
    <location>
        <begin position="135"/>
        <end position="155"/>
    </location>
</feature>
<keyword evidence="3" id="KW-0808">Transferase</keyword>
<feature type="transmembrane region" description="Helical" evidence="1">
    <location>
        <begin position="84"/>
        <end position="102"/>
    </location>
</feature>
<dbReference type="InterPro" id="IPR050879">
    <property type="entry name" value="Acyltransferase_3"/>
</dbReference>
<dbReference type="RefSeq" id="WP_254738754.1">
    <property type="nucleotide sequence ID" value="NZ_JANCLU010000002.1"/>
</dbReference>